<proteinExistence type="predicted"/>
<gene>
    <name evidence="1" type="ORF">AUR65_010115</name>
</gene>
<dbReference type="EMBL" id="LOPW02000010">
    <property type="protein sequence ID" value="POG55735.1"/>
    <property type="molecule type" value="Genomic_DNA"/>
</dbReference>
<evidence type="ECO:0000313" key="1">
    <source>
        <dbReference type="EMBL" id="POG55735.1"/>
    </source>
</evidence>
<keyword evidence="2" id="KW-1185">Reference proteome</keyword>
<accession>A0A2P4NRG1</accession>
<comment type="caution">
    <text evidence="1">The sequence shown here is derived from an EMBL/GenBank/DDBJ whole genome shotgun (WGS) entry which is preliminary data.</text>
</comment>
<evidence type="ECO:0000313" key="2">
    <source>
        <dbReference type="Proteomes" id="UP000053621"/>
    </source>
</evidence>
<dbReference type="Proteomes" id="UP000053621">
    <property type="component" value="Unassembled WGS sequence"/>
</dbReference>
<sequence>MTTTQVICDENRTDRWQFVCPREHRTWEAAEDHFWCQRCASTQDVDGRFHQLRDKVSGERLSREEVVLQSNCDDDLEQLEVAE</sequence>
<organism evidence="1 2">
    <name type="scientific">Haloferax marisrubri</name>
    <dbReference type="NCBI Taxonomy" id="1544719"/>
    <lineage>
        <taxon>Archaea</taxon>
        <taxon>Methanobacteriati</taxon>
        <taxon>Methanobacteriota</taxon>
        <taxon>Stenosarchaea group</taxon>
        <taxon>Halobacteria</taxon>
        <taxon>Halobacteriales</taxon>
        <taxon>Haloferacaceae</taxon>
        <taxon>Haloferax</taxon>
    </lineage>
</organism>
<protein>
    <submittedName>
        <fullName evidence="1">Uncharacterized protein</fullName>
    </submittedName>
</protein>
<name>A0A2P4NRG1_9EURY</name>
<reference evidence="1" key="1">
    <citation type="submission" date="2017-08" db="EMBL/GenBank/DDBJ databases">
        <title>Haloferax marisrubri sp. nov., isolated from the Discovery deep brine-seawater interface in the Red Sea.</title>
        <authorList>
            <person name="Zhang G."/>
            <person name="Stingl U."/>
        </authorList>
    </citation>
    <scope>NUCLEOTIDE SEQUENCE [LARGE SCALE GENOMIC DNA]</scope>
    <source>
        <strain evidence="1">SB3</strain>
    </source>
</reference>
<dbReference type="AlphaFoldDB" id="A0A2P4NRG1"/>